<evidence type="ECO:0000313" key="1">
    <source>
        <dbReference type="EMBL" id="BBH24833.1"/>
    </source>
</evidence>
<gene>
    <name evidence="1" type="ORF">Back11_61780</name>
</gene>
<keyword evidence="2" id="KW-1185">Reference proteome</keyword>
<sequence length="64" mass="7421">MILTLSLVVPYSSPHDKDMKAMTFIGRRYKTEISPTVKVKLVDFKHLKGPDKKDFPPNYQDLLK</sequence>
<dbReference type="AlphaFoldDB" id="A0A3G9JIN0"/>
<protein>
    <submittedName>
        <fullName evidence="1">Uncharacterized protein</fullName>
    </submittedName>
</protein>
<dbReference type="EMBL" id="AP019308">
    <property type="protein sequence ID" value="BBH24833.1"/>
    <property type="molecule type" value="Genomic_DNA"/>
</dbReference>
<proteinExistence type="predicted"/>
<organism evidence="1 2">
    <name type="scientific">Paenibacillus baekrokdamisoli</name>
    <dbReference type="NCBI Taxonomy" id="1712516"/>
    <lineage>
        <taxon>Bacteria</taxon>
        <taxon>Bacillati</taxon>
        <taxon>Bacillota</taxon>
        <taxon>Bacilli</taxon>
        <taxon>Bacillales</taxon>
        <taxon>Paenibacillaceae</taxon>
        <taxon>Paenibacillus</taxon>
    </lineage>
</organism>
<dbReference type="KEGG" id="pbk:Back11_61780"/>
<dbReference type="Proteomes" id="UP000275368">
    <property type="component" value="Chromosome"/>
</dbReference>
<evidence type="ECO:0000313" key="2">
    <source>
        <dbReference type="Proteomes" id="UP000275368"/>
    </source>
</evidence>
<reference evidence="1 2" key="1">
    <citation type="submission" date="2018-11" db="EMBL/GenBank/DDBJ databases">
        <title>Complete genome sequence of Paenibacillus baekrokdamisoli strain KCTC 33723.</title>
        <authorList>
            <person name="Kang S.W."/>
            <person name="Lee K.C."/>
            <person name="Kim K.K."/>
            <person name="Kim J.S."/>
            <person name="Kim D.S."/>
            <person name="Ko S.H."/>
            <person name="Yang S.H."/>
            <person name="Lee J.S."/>
        </authorList>
    </citation>
    <scope>NUCLEOTIDE SEQUENCE [LARGE SCALE GENOMIC DNA]</scope>
    <source>
        <strain evidence="1 2">KCTC 33723</strain>
    </source>
</reference>
<name>A0A3G9JIN0_9BACL</name>
<accession>A0A3G9JIN0</accession>